<dbReference type="PANTHER" id="PTHR31635:SF196">
    <property type="entry name" value="REVERSE TRANSCRIPTASE DOMAIN-CONTAINING PROTEIN-RELATED"/>
    <property type="match status" value="1"/>
</dbReference>
<dbReference type="Proteomes" id="UP000828251">
    <property type="component" value="Unassembled WGS sequence"/>
</dbReference>
<dbReference type="OrthoDB" id="1002463at2759"/>
<evidence type="ECO:0008006" key="3">
    <source>
        <dbReference type="Google" id="ProtNLM"/>
    </source>
</evidence>
<organism evidence="1 2">
    <name type="scientific">Gossypium stocksii</name>
    <dbReference type="NCBI Taxonomy" id="47602"/>
    <lineage>
        <taxon>Eukaryota</taxon>
        <taxon>Viridiplantae</taxon>
        <taxon>Streptophyta</taxon>
        <taxon>Embryophyta</taxon>
        <taxon>Tracheophyta</taxon>
        <taxon>Spermatophyta</taxon>
        <taxon>Magnoliopsida</taxon>
        <taxon>eudicotyledons</taxon>
        <taxon>Gunneridae</taxon>
        <taxon>Pentapetalae</taxon>
        <taxon>rosids</taxon>
        <taxon>malvids</taxon>
        <taxon>Malvales</taxon>
        <taxon>Malvaceae</taxon>
        <taxon>Malvoideae</taxon>
        <taxon>Gossypium</taxon>
    </lineage>
</organism>
<name>A0A9D3WG71_9ROSI</name>
<evidence type="ECO:0000313" key="1">
    <source>
        <dbReference type="EMBL" id="KAH1122926.1"/>
    </source>
</evidence>
<dbReference type="EMBL" id="JAIQCV010000002">
    <property type="protein sequence ID" value="KAH1122926.1"/>
    <property type="molecule type" value="Genomic_DNA"/>
</dbReference>
<dbReference type="AlphaFoldDB" id="A0A9D3WG71"/>
<comment type="caution">
    <text evidence="1">The sequence shown here is derived from an EMBL/GenBank/DDBJ whole genome shotgun (WGS) entry which is preliminary data.</text>
</comment>
<gene>
    <name evidence="1" type="ORF">J1N35_006086</name>
</gene>
<keyword evidence="2" id="KW-1185">Reference proteome</keyword>
<reference evidence="1 2" key="1">
    <citation type="journal article" date="2021" name="Plant Biotechnol. J.">
        <title>Multi-omics assisted identification of the key and species-specific regulatory components of drought-tolerant mechanisms in Gossypium stocksii.</title>
        <authorList>
            <person name="Yu D."/>
            <person name="Ke L."/>
            <person name="Zhang D."/>
            <person name="Wu Y."/>
            <person name="Sun Y."/>
            <person name="Mei J."/>
            <person name="Sun J."/>
            <person name="Sun Y."/>
        </authorList>
    </citation>
    <scope>NUCLEOTIDE SEQUENCE [LARGE SCALE GENOMIC DNA]</scope>
    <source>
        <strain evidence="2">cv. E1</strain>
        <tissue evidence="1">Leaf</tissue>
    </source>
</reference>
<protein>
    <recommendedName>
        <fullName evidence="3">Reverse transcriptase</fullName>
    </recommendedName>
</protein>
<dbReference type="PANTHER" id="PTHR31635">
    <property type="entry name" value="REVERSE TRANSCRIPTASE DOMAIN-CONTAINING PROTEIN-RELATED"/>
    <property type="match status" value="1"/>
</dbReference>
<evidence type="ECO:0000313" key="2">
    <source>
        <dbReference type="Proteomes" id="UP000828251"/>
    </source>
</evidence>
<proteinExistence type="predicted"/>
<accession>A0A9D3WG71</accession>
<sequence length="168" mass="18848">MVRGLEDNDEIFKTEDDEMGHILRSYQLFESSGVGDTNYLLSGVSRNITACMNQLLTADYKEQEKTEAIQSIGPTKASGPDGFPAIVFQIFWHILGRDVSNFCLDVLNNGKSVDVLNCINIVLIPKNHHPKNPSDFRPISLCSVIYKIMSKSIANRFQKVLYCCIDQA</sequence>